<comment type="caution">
    <text evidence="2">The sequence shown here is derived from an EMBL/GenBank/DDBJ whole genome shotgun (WGS) entry which is preliminary data.</text>
</comment>
<proteinExistence type="predicted"/>
<name>A0A9P4IXF2_9PEZI</name>
<reference evidence="2" key="1">
    <citation type="journal article" date="2020" name="Stud. Mycol.">
        <title>101 Dothideomycetes genomes: a test case for predicting lifestyles and emergence of pathogens.</title>
        <authorList>
            <person name="Haridas S."/>
            <person name="Albert R."/>
            <person name="Binder M."/>
            <person name="Bloem J."/>
            <person name="Labutti K."/>
            <person name="Salamov A."/>
            <person name="Andreopoulos B."/>
            <person name="Baker S."/>
            <person name="Barry K."/>
            <person name="Bills G."/>
            <person name="Bluhm B."/>
            <person name="Cannon C."/>
            <person name="Castanera R."/>
            <person name="Culley D."/>
            <person name="Daum C."/>
            <person name="Ezra D."/>
            <person name="Gonzalez J."/>
            <person name="Henrissat B."/>
            <person name="Kuo A."/>
            <person name="Liang C."/>
            <person name="Lipzen A."/>
            <person name="Lutzoni F."/>
            <person name="Magnuson J."/>
            <person name="Mondo S."/>
            <person name="Nolan M."/>
            <person name="Ohm R."/>
            <person name="Pangilinan J."/>
            <person name="Park H.-J."/>
            <person name="Ramirez L."/>
            <person name="Alfaro M."/>
            <person name="Sun H."/>
            <person name="Tritt A."/>
            <person name="Yoshinaga Y."/>
            <person name="Zwiers L.-H."/>
            <person name="Turgeon B."/>
            <person name="Goodwin S."/>
            <person name="Spatafora J."/>
            <person name="Crous P."/>
            <person name="Grigoriev I."/>
        </authorList>
    </citation>
    <scope>NUCLEOTIDE SEQUENCE</scope>
    <source>
        <strain evidence="2">CBS 260.36</strain>
    </source>
</reference>
<sequence length="280" mass="31057">MAVGLGVLAGADDLVGRAVGQKLRRSHGDEIGQDKDIVVTLVKKDALLTVLFVDASTFVIVVKPEAQASSIYGDMGSTGSDDYCPGKVAHSGVPKPSWSRDGPEFFRPPPPVPGPKPPRGPPRIPRTDQDRLSDHWTQGTTKFVETFEKSRPVFGSEEAFMMPYLRLGFPIWCKERLDQYGFFDIYTPGIYSPRIATSRMQSLLTWISVLVDEDVGKFVALEEGKGTRKNHPYELAMARRGDEIWDSCRRRRGRSGEMGIQARPAAPPPPSLPQHIFFSD</sequence>
<organism evidence="2 3">
    <name type="scientific">Myriangium duriaei CBS 260.36</name>
    <dbReference type="NCBI Taxonomy" id="1168546"/>
    <lineage>
        <taxon>Eukaryota</taxon>
        <taxon>Fungi</taxon>
        <taxon>Dikarya</taxon>
        <taxon>Ascomycota</taxon>
        <taxon>Pezizomycotina</taxon>
        <taxon>Dothideomycetes</taxon>
        <taxon>Dothideomycetidae</taxon>
        <taxon>Myriangiales</taxon>
        <taxon>Myriangiaceae</taxon>
        <taxon>Myriangium</taxon>
    </lineage>
</organism>
<evidence type="ECO:0000313" key="2">
    <source>
        <dbReference type="EMBL" id="KAF2148518.1"/>
    </source>
</evidence>
<accession>A0A9P4IXF2</accession>
<dbReference type="AlphaFoldDB" id="A0A9P4IXF2"/>
<feature type="compositionally biased region" description="Pro residues" evidence="1">
    <location>
        <begin position="106"/>
        <end position="124"/>
    </location>
</feature>
<dbReference type="Proteomes" id="UP000799439">
    <property type="component" value="Unassembled WGS sequence"/>
</dbReference>
<evidence type="ECO:0000313" key="3">
    <source>
        <dbReference type="Proteomes" id="UP000799439"/>
    </source>
</evidence>
<feature type="region of interest" description="Disordered" evidence="1">
    <location>
        <begin position="256"/>
        <end position="280"/>
    </location>
</feature>
<gene>
    <name evidence="2" type="ORF">K461DRAFT_297929</name>
</gene>
<dbReference type="EMBL" id="ML996093">
    <property type="protein sequence ID" value="KAF2148518.1"/>
    <property type="molecule type" value="Genomic_DNA"/>
</dbReference>
<evidence type="ECO:0000256" key="1">
    <source>
        <dbReference type="SAM" id="MobiDB-lite"/>
    </source>
</evidence>
<feature type="region of interest" description="Disordered" evidence="1">
    <location>
        <begin position="86"/>
        <end position="131"/>
    </location>
</feature>
<keyword evidence="3" id="KW-1185">Reference proteome</keyword>
<protein>
    <submittedName>
        <fullName evidence="2">Uncharacterized protein</fullName>
    </submittedName>
</protein>